<gene>
    <name evidence="1" type="ORF">acsn021_06710</name>
</gene>
<dbReference type="EMBL" id="AP023367">
    <property type="protein sequence ID" value="BCJ93102.1"/>
    <property type="molecule type" value="Genomic_DNA"/>
</dbReference>
<accession>A0A6S6R0M9</accession>
<dbReference type="AlphaFoldDB" id="A0A6S6R0M9"/>
<evidence type="ECO:0000313" key="2">
    <source>
        <dbReference type="Proteomes" id="UP000515561"/>
    </source>
</evidence>
<evidence type="ECO:0000313" key="1">
    <source>
        <dbReference type="EMBL" id="BCJ93102.1"/>
    </source>
</evidence>
<dbReference type="Proteomes" id="UP000515561">
    <property type="component" value="Chromosome"/>
</dbReference>
<proteinExistence type="predicted"/>
<keyword evidence="2" id="KW-1185">Reference proteome</keyword>
<reference evidence="1 2" key="1">
    <citation type="journal article" date="2016" name="Int. J. Syst. Evol. Microbiol.">
        <title>Descriptions of Anaerotaenia torta gen. nov., sp. nov. and Anaerocolumna cellulosilytica gen. nov., sp. nov. isolated from a methanogenic reactor of cattle waste.</title>
        <authorList>
            <person name="Uek A."/>
            <person name="Ohtaki Y."/>
            <person name="Kaku N."/>
            <person name="Ueki K."/>
        </authorList>
    </citation>
    <scope>NUCLEOTIDE SEQUENCE [LARGE SCALE GENOMIC DNA]</scope>
    <source>
        <strain evidence="1 2">SN021</strain>
    </source>
</reference>
<protein>
    <submittedName>
        <fullName evidence="1">Uncharacterized protein</fullName>
    </submittedName>
</protein>
<dbReference type="KEGG" id="acel:acsn021_06710"/>
<sequence>MLEMDKKSFWKTEVPKNIKTGVMSAATAAFISAAITFVSGSIMERPTLADVIVLLLLGLGIQFARSRFCAIFILIYYVISQVLLFAEGYGGKNFIMWFLFVSIYVKGIKAVFQYHKLWRLYLSGDYISENTVSMKVYNDIIFNELHSNEMETNEKEIESNKNQINLGMHNNSKQ</sequence>
<name>A0A6S6R0M9_9FIRM</name>
<organism evidence="1 2">
    <name type="scientific">Anaerocolumna cellulosilytica</name>
    <dbReference type="NCBI Taxonomy" id="433286"/>
    <lineage>
        <taxon>Bacteria</taxon>
        <taxon>Bacillati</taxon>
        <taxon>Bacillota</taxon>
        <taxon>Clostridia</taxon>
        <taxon>Lachnospirales</taxon>
        <taxon>Lachnospiraceae</taxon>
        <taxon>Anaerocolumna</taxon>
    </lineage>
</organism>
<dbReference type="RefSeq" id="WP_184095209.1">
    <property type="nucleotide sequence ID" value="NZ_AP023367.1"/>
</dbReference>